<evidence type="ECO:0000313" key="2">
    <source>
        <dbReference type="Proteomes" id="UP000237246"/>
    </source>
</evidence>
<organism evidence="1 2">
    <name type="scientific">Bambusicola thoracicus</name>
    <name type="common">Chinese bamboo-partridge</name>
    <name type="synonym">Perdix thoracica</name>
    <dbReference type="NCBI Taxonomy" id="9083"/>
    <lineage>
        <taxon>Eukaryota</taxon>
        <taxon>Metazoa</taxon>
        <taxon>Chordata</taxon>
        <taxon>Craniata</taxon>
        <taxon>Vertebrata</taxon>
        <taxon>Euteleostomi</taxon>
        <taxon>Archelosauria</taxon>
        <taxon>Archosauria</taxon>
        <taxon>Dinosauria</taxon>
        <taxon>Saurischia</taxon>
        <taxon>Theropoda</taxon>
        <taxon>Coelurosauria</taxon>
        <taxon>Aves</taxon>
        <taxon>Neognathae</taxon>
        <taxon>Galloanserae</taxon>
        <taxon>Galliformes</taxon>
        <taxon>Phasianidae</taxon>
        <taxon>Perdicinae</taxon>
        <taxon>Bambusicola</taxon>
    </lineage>
</organism>
<keyword evidence="2" id="KW-1185">Reference proteome</keyword>
<accession>A0A2P4S381</accession>
<name>A0A2P4S381_BAMTH</name>
<dbReference type="AlphaFoldDB" id="A0A2P4S381"/>
<dbReference type="Proteomes" id="UP000237246">
    <property type="component" value="Unassembled WGS sequence"/>
</dbReference>
<reference evidence="1 2" key="1">
    <citation type="submission" date="2018-01" db="EMBL/GenBank/DDBJ databases">
        <title>Comparison of the Chinese Bamboo Partridge and Red Junglefowl genome sequences highlights the importance of demography in genome evolution.</title>
        <authorList>
            <person name="Tiley G.P."/>
            <person name="Kimball R.T."/>
            <person name="Braun E.L."/>
            <person name="Burleigh J.G."/>
        </authorList>
    </citation>
    <scope>NUCLEOTIDE SEQUENCE [LARGE SCALE GENOMIC DNA]</scope>
    <source>
        <strain evidence="1">RTK389</strain>
        <tissue evidence="1">Blood</tissue>
    </source>
</reference>
<evidence type="ECO:0000313" key="1">
    <source>
        <dbReference type="EMBL" id="POI18567.1"/>
    </source>
</evidence>
<gene>
    <name evidence="1" type="ORF">CIB84_017691</name>
</gene>
<comment type="caution">
    <text evidence="1">The sequence shown here is derived from an EMBL/GenBank/DDBJ whole genome shotgun (WGS) entry which is preliminary data.</text>
</comment>
<sequence length="36" mass="3776">MPLLTNNLSFSAMILITLMASAAQTAGRNLPLTLVS</sequence>
<proteinExistence type="predicted"/>
<protein>
    <submittedName>
        <fullName evidence="1">Uncharacterized protein</fullName>
    </submittedName>
</protein>
<dbReference type="EMBL" id="PPHD01121558">
    <property type="protein sequence ID" value="POI18567.1"/>
    <property type="molecule type" value="Genomic_DNA"/>
</dbReference>